<name>A0A8H7UC88_MORIS</name>
<evidence type="ECO:0000256" key="5">
    <source>
        <dbReference type="PROSITE-ProRule" id="PRU00042"/>
    </source>
</evidence>
<protein>
    <recommendedName>
        <fullName evidence="7">C2H2-type domain-containing protein</fullName>
    </recommendedName>
</protein>
<dbReference type="Proteomes" id="UP000654370">
    <property type="component" value="Unassembled WGS sequence"/>
</dbReference>
<dbReference type="Pfam" id="PF00096">
    <property type="entry name" value="zf-C2H2"/>
    <property type="match status" value="1"/>
</dbReference>
<dbReference type="PROSITE" id="PS50157">
    <property type="entry name" value="ZINC_FINGER_C2H2_2"/>
    <property type="match status" value="2"/>
</dbReference>
<dbReference type="PANTHER" id="PTHR23235">
    <property type="entry name" value="KRUEPPEL-LIKE TRANSCRIPTION FACTOR"/>
    <property type="match status" value="1"/>
</dbReference>
<proteinExistence type="predicted"/>
<evidence type="ECO:0000256" key="6">
    <source>
        <dbReference type="SAM" id="MobiDB-lite"/>
    </source>
</evidence>
<dbReference type="PROSITE" id="PS00028">
    <property type="entry name" value="ZINC_FINGER_C2H2_1"/>
    <property type="match status" value="1"/>
</dbReference>
<dbReference type="OrthoDB" id="8922241at2759"/>
<dbReference type="GO" id="GO:0000978">
    <property type="term" value="F:RNA polymerase II cis-regulatory region sequence-specific DNA binding"/>
    <property type="evidence" value="ECO:0007669"/>
    <property type="project" value="TreeGrafter"/>
</dbReference>
<dbReference type="FunFam" id="3.30.160.60:FF:000100">
    <property type="entry name" value="Zinc finger 45-like"/>
    <property type="match status" value="1"/>
</dbReference>
<evidence type="ECO:0000313" key="9">
    <source>
        <dbReference type="Proteomes" id="UP000654370"/>
    </source>
</evidence>
<feature type="compositionally biased region" description="Basic residues" evidence="6">
    <location>
        <begin position="201"/>
        <end position="216"/>
    </location>
</feature>
<feature type="domain" description="C2H2-type" evidence="7">
    <location>
        <begin position="258"/>
        <end position="285"/>
    </location>
</feature>
<comment type="caution">
    <text evidence="8">The sequence shown here is derived from an EMBL/GenBank/DDBJ whole genome shotgun (WGS) entry which is preliminary data.</text>
</comment>
<evidence type="ECO:0000256" key="1">
    <source>
        <dbReference type="ARBA" id="ARBA00022723"/>
    </source>
</evidence>
<dbReference type="AlphaFoldDB" id="A0A8H7UC88"/>
<feature type="region of interest" description="Disordered" evidence="6">
    <location>
        <begin position="174"/>
        <end position="223"/>
    </location>
</feature>
<evidence type="ECO:0000313" key="8">
    <source>
        <dbReference type="EMBL" id="KAG2176242.1"/>
    </source>
</evidence>
<keyword evidence="9" id="KW-1185">Reference proteome</keyword>
<dbReference type="PANTHER" id="PTHR23235:SF120">
    <property type="entry name" value="KRUPPEL-LIKE FACTOR 15"/>
    <property type="match status" value="1"/>
</dbReference>
<dbReference type="InterPro" id="IPR013087">
    <property type="entry name" value="Znf_C2H2_type"/>
</dbReference>
<keyword evidence="3 5" id="KW-0863">Zinc-finger</keyword>
<accession>A0A8H7UC88</accession>
<keyword evidence="2" id="KW-0677">Repeat</keyword>
<evidence type="ECO:0000256" key="2">
    <source>
        <dbReference type="ARBA" id="ARBA00022737"/>
    </source>
</evidence>
<gene>
    <name evidence="8" type="ORF">INT43_005476</name>
</gene>
<reference evidence="8" key="1">
    <citation type="submission" date="2020-12" db="EMBL/GenBank/DDBJ databases">
        <title>Metabolic potential, ecology and presence of endohyphal bacteria is reflected in genomic diversity of Mucoromycotina.</title>
        <authorList>
            <person name="Muszewska A."/>
            <person name="Okrasinska A."/>
            <person name="Steczkiewicz K."/>
            <person name="Drgas O."/>
            <person name="Orlowska M."/>
            <person name="Perlinska-Lenart U."/>
            <person name="Aleksandrzak-Piekarczyk T."/>
            <person name="Szatraj K."/>
            <person name="Zielenkiewicz U."/>
            <person name="Pilsyk S."/>
            <person name="Malc E."/>
            <person name="Mieczkowski P."/>
            <person name="Kruszewska J.S."/>
            <person name="Biernat P."/>
            <person name="Pawlowska J."/>
        </authorList>
    </citation>
    <scope>NUCLEOTIDE SEQUENCE</scope>
    <source>
        <strain evidence="8">WA0000067209</strain>
    </source>
</reference>
<evidence type="ECO:0000256" key="4">
    <source>
        <dbReference type="ARBA" id="ARBA00022833"/>
    </source>
</evidence>
<dbReference type="GO" id="GO:0000981">
    <property type="term" value="F:DNA-binding transcription factor activity, RNA polymerase II-specific"/>
    <property type="evidence" value="ECO:0007669"/>
    <property type="project" value="TreeGrafter"/>
</dbReference>
<dbReference type="Gene3D" id="3.30.160.60">
    <property type="entry name" value="Classic Zinc Finger"/>
    <property type="match status" value="2"/>
</dbReference>
<dbReference type="EMBL" id="JAEPQZ010000010">
    <property type="protein sequence ID" value="KAG2176242.1"/>
    <property type="molecule type" value="Genomic_DNA"/>
</dbReference>
<keyword evidence="4" id="KW-0862">Zinc</keyword>
<dbReference type="SUPFAM" id="SSF57667">
    <property type="entry name" value="beta-beta-alpha zinc fingers"/>
    <property type="match status" value="1"/>
</dbReference>
<evidence type="ECO:0000256" key="3">
    <source>
        <dbReference type="ARBA" id="ARBA00022771"/>
    </source>
</evidence>
<organism evidence="8 9">
    <name type="scientific">Mortierella isabellina</name>
    <name type="common">Filamentous fungus</name>
    <name type="synonym">Umbelopsis isabellina</name>
    <dbReference type="NCBI Taxonomy" id="91625"/>
    <lineage>
        <taxon>Eukaryota</taxon>
        <taxon>Fungi</taxon>
        <taxon>Fungi incertae sedis</taxon>
        <taxon>Mucoromycota</taxon>
        <taxon>Mucoromycotina</taxon>
        <taxon>Umbelopsidomycetes</taxon>
        <taxon>Umbelopsidales</taxon>
        <taxon>Umbelopsidaceae</taxon>
        <taxon>Umbelopsis</taxon>
    </lineage>
</organism>
<dbReference type="InterPro" id="IPR036236">
    <property type="entry name" value="Znf_C2H2_sf"/>
</dbReference>
<feature type="domain" description="C2H2-type" evidence="7">
    <location>
        <begin position="230"/>
        <end position="257"/>
    </location>
</feature>
<evidence type="ECO:0000259" key="7">
    <source>
        <dbReference type="PROSITE" id="PS50157"/>
    </source>
</evidence>
<dbReference type="FunFam" id="3.30.160.60:FF:000303">
    <property type="entry name" value="Zinc finger protein 41"/>
    <property type="match status" value="1"/>
</dbReference>
<dbReference type="GO" id="GO:0008270">
    <property type="term" value="F:zinc ion binding"/>
    <property type="evidence" value="ECO:0007669"/>
    <property type="project" value="UniProtKB-KW"/>
</dbReference>
<sequence length="301" mass="33354">MEQFITPTPYQNLSFACSELITQQDENNEQPDYLYSIPTTPVVYPLSLSFPPPAANFSTVPLINDPSGAWSDSSMSISSDDETGNLSPIINNGDDLMTMLPGILEYQTMDAFMPTIDPASTMPGNYNDMASNSFVPISQPMSTLNMPVSLSSPKQQQSSPQDTTVAGFVNETPLSLSTTQQEPYHMDSERSSSRVQEKNKPTGRKPTAKKQSRRKASSISSGSSEVVKRFPCSTCPRSFARNHDLHRHMRVHTGDKPYVCPCCSKGFARTDALKRHFKVEETCRLSPQVQNMKSGRRHSTL</sequence>
<dbReference type="SMART" id="SM00355">
    <property type="entry name" value="ZnF_C2H2"/>
    <property type="match status" value="2"/>
</dbReference>
<feature type="compositionally biased region" description="Basic and acidic residues" evidence="6">
    <location>
        <begin position="184"/>
        <end position="200"/>
    </location>
</feature>
<keyword evidence="1" id="KW-0479">Metal-binding</keyword>